<dbReference type="PANTHER" id="PTHR34047:SF8">
    <property type="entry name" value="PROTEIN YKFC"/>
    <property type="match status" value="1"/>
</dbReference>
<dbReference type="InterPro" id="IPR043502">
    <property type="entry name" value="DNA/RNA_pol_sf"/>
</dbReference>
<comment type="caution">
    <text evidence="3">The sequence shown here is derived from an EMBL/GenBank/DDBJ whole genome shotgun (WGS) entry which is preliminary data.</text>
</comment>
<dbReference type="Pfam" id="PF00078">
    <property type="entry name" value="RVT_1"/>
    <property type="match status" value="1"/>
</dbReference>
<dbReference type="EMBL" id="RAYQ01000006">
    <property type="protein sequence ID" value="RKI92091.1"/>
    <property type="molecule type" value="Genomic_DNA"/>
</dbReference>
<keyword evidence="4" id="KW-1185">Reference proteome</keyword>
<dbReference type="InterPro" id="IPR000477">
    <property type="entry name" value="RT_dom"/>
</dbReference>
<evidence type="ECO:0000256" key="1">
    <source>
        <dbReference type="SAM" id="MobiDB-lite"/>
    </source>
</evidence>
<dbReference type="AlphaFoldDB" id="A0A3A9AWZ2"/>
<dbReference type="RefSeq" id="WP_120468729.1">
    <property type="nucleotide sequence ID" value="NZ_RAYQ01000006.1"/>
</dbReference>
<feature type="domain" description="Reverse transcriptase" evidence="2">
    <location>
        <begin position="1"/>
        <end position="318"/>
    </location>
</feature>
<evidence type="ECO:0000313" key="3">
    <source>
        <dbReference type="EMBL" id="RKI92091.1"/>
    </source>
</evidence>
<dbReference type="OrthoDB" id="9788687at2"/>
<evidence type="ECO:0000313" key="4">
    <source>
        <dbReference type="Proteomes" id="UP000280696"/>
    </source>
</evidence>
<dbReference type="PROSITE" id="PS50878">
    <property type="entry name" value="RT_POL"/>
    <property type="match status" value="1"/>
</dbReference>
<accession>A0A3A9AWZ2</accession>
<dbReference type="PANTHER" id="PTHR34047">
    <property type="entry name" value="NUCLEAR INTRON MATURASE 1, MITOCHONDRIAL-RELATED"/>
    <property type="match status" value="1"/>
</dbReference>
<evidence type="ECO:0000259" key="2">
    <source>
        <dbReference type="PROSITE" id="PS50878"/>
    </source>
</evidence>
<proteinExistence type="predicted"/>
<name>A0A3A9AWZ2_9FIRM</name>
<dbReference type="Proteomes" id="UP000280696">
    <property type="component" value="Unassembled WGS sequence"/>
</dbReference>
<reference evidence="3 4" key="1">
    <citation type="submission" date="2018-09" db="EMBL/GenBank/DDBJ databases">
        <title>Murine metabolic-syndrome-specific gut microbial biobank.</title>
        <authorList>
            <person name="Liu C."/>
        </authorList>
    </citation>
    <scope>NUCLEOTIDE SEQUENCE [LARGE SCALE GENOMIC DNA]</scope>
    <source>
        <strain evidence="3 4">0.1xD8-82</strain>
    </source>
</reference>
<dbReference type="InterPro" id="IPR051083">
    <property type="entry name" value="GrpII_Intron_Splice-Mob/Def"/>
</dbReference>
<organism evidence="3 4">
    <name type="scientific">Parablautia intestinalis</name>
    <dbReference type="NCBI Taxonomy" id="2320100"/>
    <lineage>
        <taxon>Bacteria</taxon>
        <taxon>Bacillati</taxon>
        <taxon>Bacillota</taxon>
        <taxon>Clostridia</taxon>
        <taxon>Lachnospirales</taxon>
        <taxon>Lachnospiraceae</taxon>
        <taxon>Parablautia</taxon>
    </lineage>
</organism>
<sequence length="404" mass="47431">MTSEERRAGRAQRRREAREAHRRERLSEYDNFERVADYNSLYQAYKDARKGVGWKASVQRYRSELSRNLCKTHNALINGEDVRKGFIAFDLVERGKLRHIQSVHFSERVPQKSLSQNALMPVLSNSLIYDNGASRKGMGISHAIDRITLHLQEHYAKYGNEGYILQIDLKDYFASIPHDKMKEQIRSKFTDQRIIHLAEQFIDAFAEEKMKEMAQFKEAAMEYGEEYASGLGLGSEVCQICAVSYPDKVDHYVKDEKGIRPYARYMDDSYIIHIDKEYLKEILEEVRKIYESLGIRLNDKKTKIVKLSRGFTFLKTHFLLTDTGKVVKRICRDSVTRERRKLKKFAKLNAEGHMSYEQIRAAYQSWRGFAGKKDAYHTIRNMDALFNRLFIENWEYIPYIPKTV</sequence>
<feature type="region of interest" description="Disordered" evidence="1">
    <location>
        <begin position="1"/>
        <end position="21"/>
    </location>
</feature>
<gene>
    <name evidence="3" type="ORF">D7V94_08475</name>
</gene>
<dbReference type="SUPFAM" id="SSF56672">
    <property type="entry name" value="DNA/RNA polymerases"/>
    <property type="match status" value="1"/>
</dbReference>
<protein>
    <recommendedName>
        <fullName evidence="2">Reverse transcriptase domain-containing protein</fullName>
    </recommendedName>
</protein>